<name>A0A1Q2D3W9_9ENTE</name>
<proteinExistence type="predicted"/>
<organism evidence="3 4">
    <name type="scientific">Vagococcus penaei</name>
    <dbReference type="NCBI Taxonomy" id="633807"/>
    <lineage>
        <taxon>Bacteria</taxon>
        <taxon>Bacillati</taxon>
        <taxon>Bacillota</taxon>
        <taxon>Bacilli</taxon>
        <taxon>Lactobacillales</taxon>
        <taxon>Enterococcaceae</taxon>
        <taxon>Vagococcus</taxon>
    </lineage>
</organism>
<feature type="domain" description="RCK N-terminal" evidence="1">
    <location>
        <begin position="3"/>
        <end position="119"/>
    </location>
</feature>
<evidence type="ECO:0000259" key="2">
    <source>
        <dbReference type="PROSITE" id="PS51202"/>
    </source>
</evidence>
<dbReference type="PROSITE" id="PS51202">
    <property type="entry name" value="RCK_C"/>
    <property type="match status" value="1"/>
</dbReference>
<dbReference type="Pfam" id="PF02254">
    <property type="entry name" value="TrkA_N"/>
    <property type="match status" value="1"/>
</dbReference>
<dbReference type="InterPro" id="IPR006037">
    <property type="entry name" value="RCK_C"/>
</dbReference>
<dbReference type="EMBL" id="CP019609">
    <property type="protein sequence ID" value="AQP53062.1"/>
    <property type="molecule type" value="Genomic_DNA"/>
</dbReference>
<evidence type="ECO:0000259" key="1">
    <source>
        <dbReference type="PROSITE" id="PS51201"/>
    </source>
</evidence>
<gene>
    <name evidence="3" type="ORF">BW732_01685</name>
</gene>
<dbReference type="InterPro" id="IPR050721">
    <property type="entry name" value="Trk_Ktr_HKT_K-transport"/>
</dbReference>
<dbReference type="Pfam" id="PF02080">
    <property type="entry name" value="TrkA_C"/>
    <property type="match status" value="1"/>
</dbReference>
<dbReference type="Gene3D" id="3.30.70.1450">
    <property type="entry name" value="Regulator of K+ conductance, C-terminal domain"/>
    <property type="match status" value="1"/>
</dbReference>
<dbReference type="KEGG" id="vpi:BW732_01685"/>
<accession>A0A1Q2D3W9</accession>
<dbReference type="RefSeq" id="WP_077275160.1">
    <property type="nucleotide sequence ID" value="NZ_CP019609.1"/>
</dbReference>
<dbReference type="GO" id="GO:0006813">
    <property type="term" value="P:potassium ion transport"/>
    <property type="evidence" value="ECO:0007669"/>
    <property type="project" value="InterPro"/>
</dbReference>
<dbReference type="SUPFAM" id="SSF51735">
    <property type="entry name" value="NAD(P)-binding Rossmann-fold domains"/>
    <property type="match status" value="1"/>
</dbReference>
<keyword evidence="4" id="KW-1185">Reference proteome</keyword>
<dbReference type="AlphaFoldDB" id="A0A1Q2D3W9"/>
<dbReference type="OrthoDB" id="9776294at2"/>
<feature type="domain" description="RCK C-terminal" evidence="2">
    <location>
        <begin position="136"/>
        <end position="221"/>
    </location>
</feature>
<dbReference type="InterPro" id="IPR036291">
    <property type="entry name" value="NAD(P)-bd_dom_sf"/>
</dbReference>
<dbReference type="SUPFAM" id="SSF116726">
    <property type="entry name" value="TrkA C-terminal domain-like"/>
    <property type="match status" value="1"/>
</dbReference>
<dbReference type="InterPro" id="IPR036721">
    <property type="entry name" value="RCK_C_sf"/>
</dbReference>
<dbReference type="PANTHER" id="PTHR43833">
    <property type="entry name" value="POTASSIUM CHANNEL PROTEIN 2-RELATED-RELATED"/>
    <property type="match status" value="1"/>
</dbReference>
<reference evidence="3 4" key="1">
    <citation type="journal article" date="2010" name="Int. J. Syst. Evol. Microbiol.">
        <title>Vagococcus penaei sp. nov., isolated from spoilage microbiota of cooked shrimp (Penaeus vannamei).</title>
        <authorList>
            <person name="Jaffres E."/>
            <person name="Prevost H."/>
            <person name="Rossero A."/>
            <person name="Joffraud J.J."/>
            <person name="Dousset X."/>
        </authorList>
    </citation>
    <scope>NUCLEOTIDE SEQUENCE [LARGE SCALE GENOMIC DNA]</scope>
    <source>
        <strain evidence="3 4">CD276</strain>
    </source>
</reference>
<dbReference type="PROSITE" id="PS51201">
    <property type="entry name" value="RCK_N"/>
    <property type="match status" value="1"/>
</dbReference>
<dbReference type="GO" id="GO:0008324">
    <property type="term" value="F:monoatomic cation transmembrane transporter activity"/>
    <property type="evidence" value="ECO:0007669"/>
    <property type="project" value="InterPro"/>
</dbReference>
<dbReference type="Proteomes" id="UP000188246">
    <property type="component" value="Chromosome"/>
</dbReference>
<dbReference type="STRING" id="633807.BW732_01685"/>
<evidence type="ECO:0000313" key="4">
    <source>
        <dbReference type="Proteomes" id="UP000188246"/>
    </source>
</evidence>
<evidence type="ECO:0000313" key="3">
    <source>
        <dbReference type="EMBL" id="AQP53062.1"/>
    </source>
</evidence>
<protein>
    <submittedName>
        <fullName evidence="3">Potassium transporter Trk</fullName>
    </submittedName>
</protein>
<dbReference type="PANTHER" id="PTHR43833:SF7">
    <property type="entry name" value="KTR SYSTEM POTASSIUM UPTAKE PROTEIN C"/>
    <property type="match status" value="1"/>
</dbReference>
<dbReference type="Gene3D" id="3.40.50.720">
    <property type="entry name" value="NAD(P)-binding Rossmann-like Domain"/>
    <property type="match status" value="1"/>
</dbReference>
<dbReference type="InterPro" id="IPR003148">
    <property type="entry name" value="RCK_N"/>
</dbReference>
<sequence length="221" mass="24796">MLRKSFVVIGLGRFGGSVCRTLIESDQEVLAIDSCEEQVNEFMNIATHAVVANAQDEATLRSLGLRNFDHVIIAIGEDIQASILVTLMAKEMGVPRITAKAQNEYHARVLEKVGADTVVHPERDMGIRIGHKLTSNNMLDFIELSEDYSLAEVMVTNRKFFDKTIQDINFRQNFDLTIVAIRRGKKELIVSPQADEVILENDILLVVGDNKAVDYFDNKMD</sequence>